<keyword evidence="2 4" id="KW-0560">Oxidoreductase</keyword>
<accession>A0A1X7LU12</accession>
<dbReference type="STRING" id="1852522.SAMN06295960_4251"/>
<dbReference type="PANTHER" id="PTHR43570">
    <property type="entry name" value="ALDEHYDE DEHYDROGENASE"/>
    <property type="match status" value="1"/>
</dbReference>
<organism evidence="9 10">
    <name type="scientific">Paenibacillus aquistagni</name>
    <dbReference type="NCBI Taxonomy" id="1852522"/>
    <lineage>
        <taxon>Bacteria</taxon>
        <taxon>Bacillati</taxon>
        <taxon>Bacillota</taxon>
        <taxon>Bacilli</taxon>
        <taxon>Bacillales</taxon>
        <taxon>Paenibacillaceae</taxon>
        <taxon>Paenibacillus</taxon>
    </lineage>
</organism>
<dbReference type="CDD" id="cd07136">
    <property type="entry name" value="ALDH_YwdH-P39616"/>
    <property type="match status" value="1"/>
</dbReference>
<evidence type="ECO:0000256" key="6">
    <source>
        <dbReference type="PROSITE-ProRule" id="PRU10007"/>
    </source>
</evidence>
<evidence type="ECO:0000256" key="1">
    <source>
        <dbReference type="ARBA" id="ARBA00009986"/>
    </source>
</evidence>
<dbReference type="Gene3D" id="3.40.309.10">
    <property type="entry name" value="Aldehyde Dehydrogenase, Chain A, domain 2"/>
    <property type="match status" value="1"/>
</dbReference>
<dbReference type="FunFam" id="3.40.309.10:FF:000003">
    <property type="entry name" value="Aldehyde dehydrogenase"/>
    <property type="match status" value="1"/>
</dbReference>
<name>A0A1X7LU12_9BACL</name>
<dbReference type="GO" id="GO:0004029">
    <property type="term" value="F:aldehyde dehydrogenase (NAD+) activity"/>
    <property type="evidence" value="ECO:0007669"/>
    <property type="project" value="TreeGrafter"/>
</dbReference>
<evidence type="ECO:0000313" key="9">
    <source>
        <dbReference type="EMBL" id="SMG56772.1"/>
    </source>
</evidence>
<dbReference type="SUPFAM" id="SSF53720">
    <property type="entry name" value="ALDH-like"/>
    <property type="match status" value="1"/>
</dbReference>
<dbReference type="EMBL" id="FXAZ01000007">
    <property type="protein sequence ID" value="SMG56772.1"/>
    <property type="molecule type" value="Genomic_DNA"/>
</dbReference>
<evidence type="ECO:0000256" key="5">
    <source>
        <dbReference type="PIRSR" id="PIRSR036492-1"/>
    </source>
</evidence>
<dbReference type="PIRSF" id="PIRSF036492">
    <property type="entry name" value="ALDH"/>
    <property type="match status" value="1"/>
</dbReference>
<dbReference type="PROSITE" id="PS00687">
    <property type="entry name" value="ALDEHYDE_DEHYDR_GLU"/>
    <property type="match status" value="1"/>
</dbReference>
<feature type="active site" evidence="5">
    <location>
        <position position="246"/>
    </location>
</feature>
<dbReference type="GO" id="GO:0006081">
    <property type="term" value="P:aldehyde metabolic process"/>
    <property type="evidence" value="ECO:0007669"/>
    <property type="project" value="InterPro"/>
</dbReference>
<proteinExistence type="inferred from homology"/>
<gene>
    <name evidence="9" type="ORF">SAMN06295960_4251</name>
</gene>
<evidence type="ECO:0000313" key="10">
    <source>
        <dbReference type="Proteomes" id="UP000193834"/>
    </source>
</evidence>
<dbReference type="Pfam" id="PF00171">
    <property type="entry name" value="Aldedh"/>
    <property type="match status" value="1"/>
</dbReference>
<evidence type="ECO:0000256" key="3">
    <source>
        <dbReference type="ARBA" id="ARBA00023027"/>
    </source>
</evidence>
<dbReference type="GO" id="GO:0005737">
    <property type="term" value="C:cytoplasm"/>
    <property type="evidence" value="ECO:0007669"/>
    <property type="project" value="TreeGrafter"/>
</dbReference>
<dbReference type="InterPro" id="IPR016163">
    <property type="entry name" value="Ald_DH_C"/>
</dbReference>
<dbReference type="FunFam" id="3.40.605.10:FF:000004">
    <property type="entry name" value="Aldehyde dehydrogenase"/>
    <property type="match status" value="1"/>
</dbReference>
<keyword evidence="3" id="KW-0520">NAD</keyword>
<feature type="domain" description="Aldehyde dehydrogenase" evidence="8">
    <location>
        <begin position="12"/>
        <end position="430"/>
    </location>
</feature>
<dbReference type="AlphaFoldDB" id="A0A1X7LU12"/>
<evidence type="ECO:0000259" key="8">
    <source>
        <dbReference type="Pfam" id="PF00171"/>
    </source>
</evidence>
<dbReference type="InterPro" id="IPR012394">
    <property type="entry name" value="Aldehyde_DH_NAD(P)"/>
</dbReference>
<evidence type="ECO:0000256" key="7">
    <source>
        <dbReference type="RuleBase" id="RU003345"/>
    </source>
</evidence>
<comment type="similarity">
    <text evidence="1 4 7">Belongs to the aldehyde dehydrogenase family.</text>
</comment>
<evidence type="ECO:0000256" key="2">
    <source>
        <dbReference type="ARBA" id="ARBA00023002"/>
    </source>
</evidence>
<feature type="active site" evidence="5 6">
    <location>
        <position position="212"/>
    </location>
</feature>
<dbReference type="Gene3D" id="3.40.605.10">
    <property type="entry name" value="Aldehyde Dehydrogenase, Chain A, domain 1"/>
    <property type="match status" value="1"/>
</dbReference>
<dbReference type="InterPro" id="IPR016161">
    <property type="entry name" value="Ald_DH/histidinol_DH"/>
</dbReference>
<dbReference type="Proteomes" id="UP000193834">
    <property type="component" value="Unassembled WGS sequence"/>
</dbReference>
<dbReference type="PANTHER" id="PTHR43570:SF16">
    <property type="entry name" value="ALDEHYDE DEHYDROGENASE TYPE III, ISOFORM Q"/>
    <property type="match status" value="1"/>
</dbReference>
<dbReference type="InterPro" id="IPR029510">
    <property type="entry name" value="Ald_DH_CS_GLU"/>
</dbReference>
<dbReference type="InterPro" id="IPR015590">
    <property type="entry name" value="Aldehyde_DH_dom"/>
</dbReference>
<protein>
    <recommendedName>
        <fullName evidence="4">Aldehyde dehydrogenase</fullName>
    </recommendedName>
</protein>
<reference evidence="9 10" key="1">
    <citation type="submission" date="2017-04" db="EMBL/GenBank/DDBJ databases">
        <authorList>
            <person name="Afonso C.L."/>
            <person name="Miller P.J."/>
            <person name="Scott M.A."/>
            <person name="Spackman E."/>
            <person name="Goraichik I."/>
            <person name="Dimitrov K.M."/>
            <person name="Suarez D.L."/>
            <person name="Swayne D.E."/>
        </authorList>
    </citation>
    <scope>NUCLEOTIDE SEQUENCE [LARGE SCALE GENOMIC DNA]</scope>
    <source>
        <strain evidence="9 10">11</strain>
    </source>
</reference>
<keyword evidence="10" id="KW-1185">Reference proteome</keyword>
<sequence length="458" mass="51274">MDRQELTALMETQKQFFLQGHTRAASARIHALTKLIQAIEQYEHEISDALKRDLHKSETEAYITEIGFVLMEARHTIKSLKRWMKPKRVKTPITHFGSRSRIMPEPYGTTLIIAPWNYPFQLAVAPLIGALAAGNTAIIKPSEWAPHTSALLAKLITSVFPREHVAVVEGAVEESEALLKLPFDYIFFTGSTAIGKKVMQAAAEQLIPLTLELGGKSPCIVHHDADLALAAKRIAFGKWTNAGQTCIAPDYIYVHESMKDALEHELRKAVTQFYGEVPLEADHYPSIISDRHYQRLTAFLQEGTVAWGGQCDSERRRIAPTLLTDMNWQHAIMQEEIFGPLMPVLTYSSMEEVIQAVQAHPKPLALYLFTKEHALQQEVLSRVSFGGGCVNDTLMHIASPYLPFGGVGESGLGSYHGKASFDAFSHHKSVLFQTNRFDLALRYPGVKNALKWMKKVMK</sequence>
<evidence type="ECO:0000256" key="4">
    <source>
        <dbReference type="PIRNR" id="PIRNR036492"/>
    </source>
</evidence>
<dbReference type="InterPro" id="IPR016162">
    <property type="entry name" value="Ald_DH_N"/>
</dbReference>